<dbReference type="InterPro" id="IPR001220">
    <property type="entry name" value="Legume_lectin_dom"/>
</dbReference>
<evidence type="ECO:0000259" key="5">
    <source>
        <dbReference type="Pfam" id="PF00139"/>
    </source>
</evidence>
<dbReference type="PANTHER" id="PTHR32401:SF47">
    <property type="entry name" value="LEGUME LECTIN DOMAIN-CONTAINING PROTEIN"/>
    <property type="match status" value="1"/>
</dbReference>
<comment type="similarity">
    <text evidence="1">Belongs to the leguminous lectin family.</text>
</comment>
<sequence>MSNISIIFISFILILPFVCSIHFKITSFNQSSQIAYQGDAKPKKSVDLTHINFTCRAGWVTYGKEIPLWDPAIGKPSDFTTRFSFRIDTKRQKYGNYGQGFAFFIAPARIKMPPNSAGGFLGLFNQTHLKSSPYPLVHVEFDTFSNPEWDPTDMKSHVGINNNSLVSANVTSWNATLHSKDVARVVIFYDSVRRNLSVSWSYNKTSDPNESSSLSYIIDLSKVLPPEVTMGFSASSGSFSEGNRLLSWKYSSKLEPRDLKKIETDRKVMIIGSSVAGFVLLTFVVISLTVFLRRKQRKKRAEEEASLISINDDLERGAGPKKFSYKDLVTAANNFSDDRKLGEGGFGAVYKGYLTGRVGAEGSLVERVWEFYGKGDVMEVVDEKLRVDGFDEKEAECLMVVGLWCAHPDRNERPSIKQAIQVLNLEAPLPRLPNKMPVATYHVSSSSNGTSVSSGGDHNCYVSSSSGTVTFSSAQVGR</sequence>
<dbReference type="InterPro" id="IPR013320">
    <property type="entry name" value="ConA-like_dom_sf"/>
</dbReference>
<dbReference type="CDD" id="cd06899">
    <property type="entry name" value="lectin_legume_LecRK_Arcelin_ConA"/>
    <property type="match status" value="1"/>
</dbReference>
<dbReference type="SUPFAM" id="SSF49899">
    <property type="entry name" value="Concanavalin A-like lectins/glucanases"/>
    <property type="match status" value="1"/>
</dbReference>
<accession>A0ABC8IUW8</accession>
<evidence type="ECO:0000313" key="7">
    <source>
        <dbReference type="Proteomes" id="UP001642260"/>
    </source>
</evidence>
<proteinExistence type="inferred from homology"/>
<dbReference type="Pfam" id="PF00139">
    <property type="entry name" value="Lectin_legB"/>
    <property type="match status" value="1"/>
</dbReference>
<dbReference type="Gene3D" id="2.60.120.200">
    <property type="match status" value="1"/>
</dbReference>
<keyword evidence="3" id="KW-0812">Transmembrane</keyword>
<evidence type="ECO:0000256" key="1">
    <source>
        <dbReference type="ARBA" id="ARBA00007606"/>
    </source>
</evidence>
<keyword evidence="2" id="KW-0430">Lectin</keyword>
<evidence type="ECO:0000256" key="4">
    <source>
        <dbReference type="SAM" id="SignalP"/>
    </source>
</evidence>
<dbReference type="Proteomes" id="UP001642260">
    <property type="component" value="Unassembled WGS sequence"/>
</dbReference>
<dbReference type="FunFam" id="2.60.120.200:FF:000103">
    <property type="entry name" value="L-type lectin-domain containing receptor kinase IX.1"/>
    <property type="match status" value="1"/>
</dbReference>
<dbReference type="SUPFAM" id="SSF56112">
    <property type="entry name" value="Protein kinase-like (PK-like)"/>
    <property type="match status" value="1"/>
</dbReference>
<gene>
    <name evidence="6" type="ORF">ERUC_LOCUS165</name>
</gene>
<keyword evidence="4" id="KW-0732">Signal</keyword>
<reference evidence="6 7" key="1">
    <citation type="submission" date="2022-03" db="EMBL/GenBank/DDBJ databases">
        <authorList>
            <person name="Macdonald S."/>
            <person name="Ahmed S."/>
            <person name="Newling K."/>
        </authorList>
    </citation>
    <scope>NUCLEOTIDE SEQUENCE [LARGE SCALE GENOMIC DNA]</scope>
</reference>
<dbReference type="CDD" id="cd12087">
    <property type="entry name" value="TM_EGFR-like"/>
    <property type="match status" value="1"/>
</dbReference>
<evidence type="ECO:0000313" key="6">
    <source>
        <dbReference type="EMBL" id="CAH8281844.1"/>
    </source>
</evidence>
<dbReference type="InterPro" id="IPR050258">
    <property type="entry name" value="Leguminous_Lectin"/>
</dbReference>
<dbReference type="PANTHER" id="PTHR32401">
    <property type="entry name" value="CONCANAVALIN A-LIKE LECTIN FAMILY PROTEIN"/>
    <property type="match status" value="1"/>
</dbReference>
<dbReference type="AlphaFoldDB" id="A0ABC8IUW8"/>
<feature type="signal peptide" evidence="4">
    <location>
        <begin position="1"/>
        <end position="20"/>
    </location>
</feature>
<feature type="domain" description="Legume lectin" evidence="5">
    <location>
        <begin position="21"/>
        <end position="262"/>
    </location>
</feature>
<evidence type="ECO:0000256" key="3">
    <source>
        <dbReference type="SAM" id="Phobius"/>
    </source>
</evidence>
<organism evidence="6 7">
    <name type="scientific">Eruca vesicaria subsp. sativa</name>
    <name type="common">Garden rocket</name>
    <name type="synonym">Eruca sativa</name>
    <dbReference type="NCBI Taxonomy" id="29727"/>
    <lineage>
        <taxon>Eukaryota</taxon>
        <taxon>Viridiplantae</taxon>
        <taxon>Streptophyta</taxon>
        <taxon>Embryophyta</taxon>
        <taxon>Tracheophyta</taxon>
        <taxon>Spermatophyta</taxon>
        <taxon>Magnoliopsida</taxon>
        <taxon>eudicotyledons</taxon>
        <taxon>Gunneridae</taxon>
        <taxon>Pentapetalae</taxon>
        <taxon>rosids</taxon>
        <taxon>malvids</taxon>
        <taxon>Brassicales</taxon>
        <taxon>Brassicaceae</taxon>
        <taxon>Brassiceae</taxon>
        <taxon>Eruca</taxon>
    </lineage>
</organism>
<keyword evidence="3" id="KW-1133">Transmembrane helix</keyword>
<comment type="caution">
    <text evidence="6">The sequence shown here is derived from an EMBL/GenBank/DDBJ whole genome shotgun (WGS) entry which is preliminary data.</text>
</comment>
<dbReference type="EMBL" id="CAKOAT010000001">
    <property type="protein sequence ID" value="CAH8281844.1"/>
    <property type="molecule type" value="Genomic_DNA"/>
</dbReference>
<keyword evidence="7" id="KW-1185">Reference proteome</keyword>
<feature type="transmembrane region" description="Helical" evidence="3">
    <location>
        <begin position="268"/>
        <end position="292"/>
    </location>
</feature>
<feature type="chain" id="PRO_5044853297" description="Legume lectin domain-containing protein" evidence="4">
    <location>
        <begin position="21"/>
        <end position="478"/>
    </location>
</feature>
<evidence type="ECO:0000256" key="2">
    <source>
        <dbReference type="ARBA" id="ARBA00022734"/>
    </source>
</evidence>
<dbReference type="InterPro" id="IPR011009">
    <property type="entry name" value="Kinase-like_dom_sf"/>
</dbReference>
<dbReference type="GO" id="GO:0030246">
    <property type="term" value="F:carbohydrate binding"/>
    <property type="evidence" value="ECO:0007669"/>
    <property type="project" value="UniProtKB-KW"/>
</dbReference>
<keyword evidence="3" id="KW-0472">Membrane</keyword>
<protein>
    <recommendedName>
        <fullName evidence="5">Legume lectin domain-containing protein</fullName>
    </recommendedName>
</protein>
<name>A0ABC8IUW8_ERUVS</name>
<dbReference type="Gene3D" id="3.30.200.20">
    <property type="entry name" value="Phosphorylase Kinase, domain 1"/>
    <property type="match status" value="1"/>
</dbReference>